<feature type="transmembrane region" description="Helical" evidence="1">
    <location>
        <begin position="52"/>
        <end position="79"/>
    </location>
</feature>
<gene>
    <name evidence="2" type="ORF">EDD77_114104</name>
</gene>
<feature type="transmembrane region" description="Helical" evidence="1">
    <location>
        <begin position="12"/>
        <end position="32"/>
    </location>
</feature>
<dbReference type="Pfam" id="PF16481">
    <property type="entry name" value="DUF5058"/>
    <property type="match status" value="1"/>
</dbReference>
<dbReference type="RefSeq" id="WP_058963448.1">
    <property type="nucleotide sequence ID" value="NZ_CABKVM010000014.1"/>
</dbReference>
<accession>A0A4R1QQP3</accession>
<evidence type="ECO:0000256" key="1">
    <source>
        <dbReference type="SAM" id="Phobius"/>
    </source>
</evidence>
<protein>
    <submittedName>
        <fullName evidence="2">Uncharacterized protein DUF5058</fullName>
    </submittedName>
</protein>
<dbReference type="EMBL" id="SLUM01000014">
    <property type="protein sequence ID" value="TCL56149.1"/>
    <property type="molecule type" value="Genomic_DNA"/>
</dbReference>
<sequence length="246" mass="26168">MSLLEQLNSLPMFAIVGVVVLFILGLSVVFMVKSYRAGVALGMDRVRMRRAITSSVTFTLLPSISILLGVIALSGSLGIPLPWMRLSVVGALHYEGNVADIAARAAGMSGGLGSQELTAPVFVTIGLVMTAGILSGCLLCIFCLKRYMKRVKKATAKKEKGQKSFGDYMFTAMFVGLVSAYIGSYLGEGVRLNNFMPLIVALVSAAAMAVFEYFARVRKVTWLDNFSMAGSMLVGMAAAVLLGGIV</sequence>
<feature type="transmembrane region" description="Helical" evidence="1">
    <location>
        <begin position="165"/>
        <end position="183"/>
    </location>
</feature>
<name>A0A4R1QQP3_9FIRM</name>
<comment type="caution">
    <text evidence="2">The sequence shown here is derived from an EMBL/GenBank/DDBJ whole genome shotgun (WGS) entry which is preliminary data.</text>
</comment>
<keyword evidence="1" id="KW-0472">Membrane</keyword>
<dbReference type="AlphaFoldDB" id="A0A4R1QQP3"/>
<keyword evidence="1" id="KW-1133">Transmembrane helix</keyword>
<feature type="transmembrane region" description="Helical" evidence="1">
    <location>
        <begin position="195"/>
        <end position="214"/>
    </location>
</feature>
<reference evidence="2 3" key="1">
    <citation type="submission" date="2019-03" db="EMBL/GenBank/DDBJ databases">
        <title>Genomic Encyclopedia of Type Strains, Phase IV (KMG-IV): sequencing the most valuable type-strain genomes for metagenomic binning, comparative biology and taxonomic classification.</title>
        <authorList>
            <person name="Goeker M."/>
        </authorList>
    </citation>
    <scope>NUCLEOTIDE SEQUENCE [LARGE SCALE GENOMIC DNA]</scope>
    <source>
        <strain evidence="2 3">DSM 100451</strain>
    </source>
</reference>
<evidence type="ECO:0000313" key="3">
    <source>
        <dbReference type="Proteomes" id="UP000295184"/>
    </source>
</evidence>
<evidence type="ECO:0000313" key="2">
    <source>
        <dbReference type="EMBL" id="TCL56149.1"/>
    </source>
</evidence>
<feature type="transmembrane region" description="Helical" evidence="1">
    <location>
        <begin position="226"/>
        <end position="245"/>
    </location>
</feature>
<proteinExistence type="predicted"/>
<dbReference type="InterPro" id="IPR032479">
    <property type="entry name" value="DUF5058"/>
</dbReference>
<dbReference type="Proteomes" id="UP000295184">
    <property type="component" value="Unassembled WGS sequence"/>
</dbReference>
<feature type="transmembrane region" description="Helical" evidence="1">
    <location>
        <begin position="121"/>
        <end position="144"/>
    </location>
</feature>
<keyword evidence="1" id="KW-0812">Transmembrane</keyword>
<dbReference type="STRING" id="1650663.GCA_001486665_00970"/>
<organism evidence="2 3">
    <name type="scientific">Allofournierella massiliensis</name>
    <dbReference type="NCBI Taxonomy" id="1650663"/>
    <lineage>
        <taxon>Bacteria</taxon>
        <taxon>Bacillati</taxon>
        <taxon>Bacillota</taxon>
        <taxon>Clostridia</taxon>
        <taxon>Eubacteriales</taxon>
        <taxon>Oscillospiraceae</taxon>
        <taxon>Allofournierella</taxon>
    </lineage>
</organism>